<dbReference type="AlphaFoldDB" id="A0A0D1ZGY1"/>
<feature type="transmembrane region" description="Helical" evidence="1">
    <location>
        <begin position="20"/>
        <end position="42"/>
    </location>
</feature>
<dbReference type="RefSeq" id="XP_016224593.1">
    <property type="nucleotide sequence ID" value="XM_016368805.1"/>
</dbReference>
<evidence type="ECO:0000313" key="3">
    <source>
        <dbReference type="Proteomes" id="UP000054302"/>
    </source>
</evidence>
<dbReference type="VEuPathDB" id="FungiDB:PV10_04264"/>
<name>A0A0D1ZGY1_EXOME</name>
<keyword evidence="1" id="KW-0472">Membrane</keyword>
<organism evidence="2 3">
    <name type="scientific">Exophiala mesophila</name>
    <name type="common">Black yeast-like fungus</name>
    <dbReference type="NCBI Taxonomy" id="212818"/>
    <lineage>
        <taxon>Eukaryota</taxon>
        <taxon>Fungi</taxon>
        <taxon>Dikarya</taxon>
        <taxon>Ascomycota</taxon>
        <taxon>Pezizomycotina</taxon>
        <taxon>Eurotiomycetes</taxon>
        <taxon>Chaetothyriomycetidae</taxon>
        <taxon>Chaetothyriales</taxon>
        <taxon>Herpotrichiellaceae</taxon>
        <taxon>Exophiala</taxon>
    </lineage>
</organism>
<evidence type="ECO:0000313" key="2">
    <source>
        <dbReference type="EMBL" id="KIV93019.1"/>
    </source>
</evidence>
<dbReference type="HOGENOM" id="CLU_1806179_0_0_1"/>
<dbReference type="GeneID" id="27322109"/>
<keyword evidence="3" id="KW-1185">Reference proteome</keyword>
<evidence type="ECO:0000256" key="1">
    <source>
        <dbReference type="SAM" id="Phobius"/>
    </source>
</evidence>
<protein>
    <submittedName>
        <fullName evidence="2">Uncharacterized protein</fullName>
    </submittedName>
</protein>
<gene>
    <name evidence="2" type="ORF">PV10_04264</name>
</gene>
<dbReference type="EMBL" id="KN847522">
    <property type="protein sequence ID" value="KIV93019.1"/>
    <property type="molecule type" value="Genomic_DNA"/>
</dbReference>
<keyword evidence="1" id="KW-1133">Transmembrane helix</keyword>
<reference evidence="2 3" key="1">
    <citation type="submission" date="2015-01" db="EMBL/GenBank/DDBJ databases">
        <title>The Genome Sequence of Exophiala mesophila CBS40295.</title>
        <authorList>
            <consortium name="The Broad Institute Genomics Platform"/>
            <person name="Cuomo C."/>
            <person name="de Hoog S."/>
            <person name="Gorbushina A."/>
            <person name="Stielow B."/>
            <person name="Teixiera M."/>
            <person name="Abouelleil A."/>
            <person name="Chapman S.B."/>
            <person name="Priest M."/>
            <person name="Young S.K."/>
            <person name="Wortman J."/>
            <person name="Nusbaum C."/>
            <person name="Birren B."/>
        </authorList>
    </citation>
    <scope>NUCLEOTIDE SEQUENCE [LARGE SCALE GENOMIC DNA]</scope>
    <source>
        <strain evidence="2 3">CBS 40295</strain>
    </source>
</reference>
<keyword evidence="1" id="KW-0812">Transmembrane</keyword>
<dbReference type="Proteomes" id="UP000054302">
    <property type="component" value="Unassembled WGS sequence"/>
</dbReference>
<sequence>MQKHSPMAVTMMIIRFTSMLAILVMSAMSVVFSIFVAFLFIARPPCGRRCEPHGLGSSVFIPGQETMIIVTLIPSHRSWSQLFFLHRCRWLQLSLFFHGQCVYLSQEEGEYPERLACVYIYMYIYWDDPSGSIGLSLGDGSRG</sequence>
<accession>A0A0D1ZGY1</accession>
<proteinExistence type="predicted"/>